<dbReference type="HOGENOM" id="CLU_023853_0_0_7"/>
<keyword evidence="7" id="KW-1185">Reference proteome</keyword>
<accession>Q317P6</accession>
<evidence type="ECO:0000256" key="3">
    <source>
        <dbReference type="ARBA" id="ARBA00023125"/>
    </source>
</evidence>
<dbReference type="GO" id="GO:0005694">
    <property type="term" value="C:chromosome"/>
    <property type="evidence" value="ECO:0007669"/>
    <property type="project" value="TreeGrafter"/>
</dbReference>
<name>Q317P6_OLEA2</name>
<dbReference type="Gene3D" id="3.90.1530.30">
    <property type="match status" value="1"/>
</dbReference>
<dbReference type="GO" id="GO:0003677">
    <property type="term" value="F:DNA binding"/>
    <property type="evidence" value="ECO:0007669"/>
    <property type="project" value="UniProtKB-KW"/>
</dbReference>
<dbReference type="Proteomes" id="UP000002710">
    <property type="component" value="Chromosome"/>
</dbReference>
<proteinExistence type="inferred from homology"/>
<dbReference type="InterPro" id="IPR036086">
    <property type="entry name" value="ParB/Sulfiredoxin_sf"/>
</dbReference>
<dbReference type="Pfam" id="PF02195">
    <property type="entry name" value="ParB_N"/>
    <property type="match status" value="1"/>
</dbReference>
<dbReference type="Pfam" id="PF17762">
    <property type="entry name" value="HTH_ParB"/>
    <property type="match status" value="1"/>
</dbReference>
<dbReference type="STRING" id="207559.Dde_0029"/>
<keyword evidence="2" id="KW-0159">Chromosome partition</keyword>
<dbReference type="InterPro" id="IPR004437">
    <property type="entry name" value="ParB/RepB/Spo0J"/>
</dbReference>
<dbReference type="FunFam" id="1.10.10.2830:FF:000001">
    <property type="entry name" value="Chromosome partitioning protein ParB"/>
    <property type="match status" value="1"/>
</dbReference>
<dbReference type="FunFam" id="3.90.1530.30:FF:000001">
    <property type="entry name" value="Chromosome partitioning protein ParB"/>
    <property type="match status" value="1"/>
</dbReference>
<dbReference type="Gene3D" id="1.10.10.2830">
    <property type="match status" value="1"/>
</dbReference>
<evidence type="ECO:0000256" key="2">
    <source>
        <dbReference type="ARBA" id="ARBA00022829"/>
    </source>
</evidence>
<feature type="region of interest" description="Disordered" evidence="4">
    <location>
        <begin position="235"/>
        <end position="257"/>
    </location>
</feature>
<evidence type="ECO:0000313" key="6">
    <source>
        <dbReference type="EMBL" id="ABB36830.1"/>
    </source>
</evidence>
<dbReference type="CDD" id="cd16393">
    <property type="entry name" value="SPO0J_N"/>
    <property type="match status" value="1"/>
</dbReference>
<evidence type="ECO:0000259" key="5">
    <source>
        <dbReference type="SMART" id="SM00470"/>
    </source>
</evidence>
<dbReference type="PANTHER" id="PTHR33375">
    <property type="entry name" value="CHROMOSOME-PARTITIONING PROTEIN PARB-RELATED"/>
    <property type="match status" value="1"/>
</dbReference>
<dbReference type="AlphaFoldDB" id="Q317P6"/>
<evidence type="ECO:0000256" key="4">
    <source>
        <dbReference type="SAM" id="MobiDB-lite"/>
    </source>
</evidence>
<reference evidence="6 7" key="1">
    <citation type="journal article" date="2011" name="J. Bacteriol.">
        <title>Complete genome sequence and updated annotation of Desulfovibrio alaskensis G20.</title>
        <authorList>
            <person name="Hauser L.J."/>
            <person name="Land M.L."/>
            <person name="Brown S.D."/>
            <person name="Larimer F."/>
            <person name="Keller K.L."/>
            <person name="Rapp-Giles B.J."/>
            <person name="Price M.N."/>
            <person name="Lin M."/>
            <person name="Bruce D.C."/>
            <person name="Detter J.C."/>
            <person name="Tapia R."/>
            <person name="Han C.S."/>
            <person name="Goodwin L.A."/>
            <person name="Cheng J.F."/>
            <person name="Pitluck S."/>
            <person name="Copeland A."/>
            <person name="Lucas S."/>
            <person name="Nolan M."/>
            <person name="Lapidus A.L."/>
            <person name="Palumbo A.V."/>
            <person name="Wall J.D."/>
        </authorList>
    </citation>
    <scope>NUCLEOTIDE SEQUENCE [LARGE SCALE GENOMIC DNA]</scope>
    <source>
        <strain evidence="7">ATCC BAA 1058 / DSM 17464 / G20</strain>
    </source>
</reference>
<evidence type="ECO:0000313" key="7">
    <source>
        <dbReference type="Proteomes" id="UP000002710"/>
    </source>
</evidence>
<dbReference type="GO" id="GO:0045881">
    <property type="term" value="P:positive regulation of sporulation resulting in formation of a cellular spore"/>
    <property type="evidence" value="ECO:0007669"/>
    <property type="project" value="TreeGrafter"/>
</dbReference>
<dbReference type="EMBL" id="CP000112">
    <property type="protein sequence ID" value="ABB36830.1"/>
    <property type="molecule type" value="Genomic_DNA"/>
</dbReference>
<dbReference type="NCBIfam" id="TIGR00180">
    <property type="entry name" value="parB_part"/>
    <property type="match status" value="1"/>
</dbReference>
<organism evidence="6 7">
    <name type="scientific">Oleidesulfovibrio alaskensis (strain ATCC BAA-1058 / DSM 17464 / G20)</name>
    <name type="common">Desulfovibrio alaskensis</name>
    <dbReference type="NCBI Taxonomy" id="207559"/>
    <lineage>
        <taxon>Bacteria</taxon>
        <taxon>Pseudomonadati</taxon>
        <taxon>Thermodesulfobacteriota</taxon>
        <taxon>Desulfovibrionia</taxon>
        <taxon>Desulfovibrionales</taxon>
        <taxon>Desulfovibrionaceae</taxon>
        <taxon>Oleidesulfovibrio</taxon>
    </lineage>
</organism>
<sequence length="305" mass="33200">MAAVQRGLGRGLDALFKGYQEEAPAADTKHENPGTVSIKALMPNPDQPRKHFSEEALQELTDSIRSQGVLQPLLVRPAKNAEGMYEIIAGERRWRACQKARVTDVPVIIKNLTDEETLAVALIENLQREDLNPMEEAHGMAQLKEQFGMNQETLAARLGKSRSAVANTLRLLQLPEAAQQDLTKGALTAGHARTLLSVSDETARAALHRRIIDEGLTVRAAEEQAAYFKEHGELPAENSAGPAKKASALPRTMPSPTMSSLREKLKATMPVKASITGSEEKGKVTLSFSSQEELARVLSLLGIEL</sequence>
<dbReference type="SUPFAM" id="SSF110849">
    <property type="entry name" value="ParB/Sulfiredoxin"/>
    <property type="match status" value="1"/>
</dbReference>
<dbReference type="eggNOG" id="COG1475">
    <property type="taxonomic scope" value="Bacteria"/>
</dbReference>
<dbReference type="InterPro" id="IPR050336">
    <property type="entry name" value="Chromosome_partition/occlusion"/>
</dbReference>
<dbReference type="GO" id="GO:0007059">
    <property type="term" value="P:chromosome segregation"/>
    <property type="evidence" value="ECO:0007669"/>
    <property type="project" value="UniProtKB-KW"/>
</dbReference>
<dbReference type="PANTHER" id="PTHR33375:SF1">
    <property type="entry name" value="CHROMOSOME-PARTITIONING PROTEIN PARB-RELATED"/>
    <property type="match status" value="1"/>
</dbReference>
<comment type="similarity">
    <text evidence="1">Belongs to the ParB family.</text>
</comment>
<dbReference type="RefSeq" id="WP_011366225.1">
    <property type="nucleotide sequence ID" value="NC_007519.1"/>
</dbReference>
<evidence type="ECO:0000256" key="1">
    <source>
        <dbReference type="ARBA" id="ARBA00006295"/>
    </source>
</evidence>
<feature type="domain" description="ParB-like N-terminal" evidence="5">
    <location>
        <begin position="34"/>
        <end position="126"/>
    </location>
</feature>
<keyword evidence="3" id="KW-0238">DNA-binding</keyword>
<gene>
    <name evidence="6" type="ordered locus">Dde_0029</name>
</gene>
<dbReference type="InterPro" id="IPR003115">
    <property type="entry name" value="ParB_N"/>
</dbReference>
<dbReference type="InterPro" id="IPR041468">
    <property type="entry name" value="HTH_ParB/Spo0J"/>
</dbReference>
<dbReference type="KEGG" id="dde:Dde_0029"/>
<dbReference type="SMART" id="SM00470">
    <property type="entry name" value="ParB"/>
    <property type="match status" value="1"/>
</dbReference>
<protein>
    <submittedName>
        <fullName evidence="6">ParB-like partition protein</fullName>
    </submittedName>
</protein>